<dbReference type="InterPro" id="IPR005144">
    <property type="entry name" value="ATP-cone_dom"/>
</dbReference>
<keyword evidence="6 7" id="KW-0804">Transcription</keyword>
<dbReference type="HAMAP" id="MF_00440">
    <property type="entry name" value="NrdR"/>
    <property type="match status" value="1"/>
</dbReference>
<gene>
    <name evidence="7 9" type="primary">nrdR</name>
    <name evidence="9" type="ORF">HY768_08430</name>
</gene>
<dbReference type="PROSITE" id="PS51161">
    <property type="entry name" value="ATP_CONE"/>
    <property type="match status" value="1"/>
</dbReference>
<keyword evidence="4 7" id="KW-0805">Transcription regulation</keyword>
<evidence type="ECO:0000256" key="2">
    <source>
        <dbReference type="ARBA" id="ARBA00022741"/>
    </source>
</evidence>
<evidence type="ECO:0000256" key="1">
    <source>
        <dbReference type="ARBA" id="ARBA00022491"/>
    </source>
</evidence>
<keyword evidence="7" id="KW-0863">Zinc-finger</keyword>
<name>A0A933IBI6_UNCT6</name>
<sequence>MKCPSCGFPKDKVIDSRLSKDGQAIRRRRECLQCRRRYTTYEYIESSLMIVKKDGRRESFDRQKIMSGLRKACEKRPIGIDLLERLVDNIENEIQAQGVSEVQAPLIGEMVMNALQKLDGVAYVRFASVYRSFREASDFADAAKSFAQKNESKKT</sequence>
<keyword evidence="5 7" id="KW-0238">DNA-binding</keyword>
<keyword evidence="3 7" id="KW-0067">ATP-binding</keyword>
<keyword evidence="7" id="KW-0862">Zinc</keyword>
<keyword evidence="1 7" id="KW-0678">Repressor</keyword>
<dbReference type="InterPro" id="IPR003796">
    <property type="entry name" value="RNR_NrdR-like"/>
</dbReference>
<dbReference type="Pfam" id="PF22811">
    <property type="entry name" value="Zn_ribbon_NrdR"/>
    <property type="match status" value="1"/>
</dbReference>
<feature type="domain" description="ATP-cone" evidence="8">
    <location>
        <begin position="48"/>
        <end position="138"/>
    </location>
</feature>
<dbReference type="GO" id="GO:0045892">
    <property type="term" value="P:negative regulation of DNA-templated transcription"/>
    <property type="evidence" value="ECO:0007669"/>
    <property type="project" value="UniProtKB-UniRule"/>
</dbReference>
<evidence type="ECO:0000313" key="10">
    <source>
        <dbReference type="Proteomes" id="UP000736328"/>
    </source>
</evidence>
<protein>
    <recommendedName>
        <fullName evidence="7">Transcriptional repressor NrdR</fullName>
    </recommendedName>
</protein>
<evidence type="ECO:0000256" key="6">
    <source>
        <dbReference type="ARBA" id="ARBA00023163"/>
    </source>
</evidence>
<dbReference type="GO" id="GO:0008270">
    <property type="term" value="F:zinc ion binding"/>
    <property type="evidence" value="ECO:0007669"/>
    <property type="project" value="UniProtKB-UniRule"/>
</dbReference>
<dbReference type="Pfam" id="PF03477">
    <property type="entry name" value="ATP-cone"/>
    <property type="match status" value="1"/>
</dbReference>
<evidence type="ECO:0000313" key="9">
    <source>
        <dbReference type="EMBL" id="MBI4727229.1"/>
    </source>
</evidence>
<dbReference type="EMBL" id="JACQXR010000111">
    <property type="protein sequence ID" value="MBI4727229.1"/>
    <property type="molecule type" value="Genomic_DNA"/>
</dbReference>
<dbReference type="PANTHER" id="PTHR30455:SF2">
    <property type="entry name" value="TRANSCRIPTIONAL REPRESSOR NRDR"/>
    <property type="match status" value="1"/>
</dbReference>
<reference evidence="9" key="1">
    <citation type="submission" date="2020-07" db="EMBL/GenBank/DDBJ databases">
        <title>Huge and variable diversity of episymbiotic CPR bacteria and DPANN archaea in groundwater ecosystems.</title>
        <authorList>
            <person name="He C.Y."/>
            <person name="Keren R."/>
            <person name="Whittaker M."/>
            <person name="Farag I.F."/>
            <person name="Doudna J."/>
            <person name="Cate J.H.D."/>
            <person name="Banfield J.F."/>
        </authorList>
    </citation>
    <scope>NUCLEOTIDE SEQUENCE</scope>
    <source>
        <strain evidence="9">NC_groundwater_1520_Pr4_B-0.1um_53_5</strain>
    </source>
</reference>
<evidence type="ECO:0000256" key="7">
    <source>
        <dbReference type="HAMAP-Rule" id="MF_00440"/>
    </source>
</evidence>
<comment type="similarity">
    <text evidence="7">Belongs to the NrdR family.</text>
</comment>
<dbReference type="PANTHER" id="PTHR30455">
    <property type="entry name" value="TRANSCRIPTIONAL REPRESSOR NRDR"/>
    <property type="match status" value="1"/>
</dbReference>
<dbReference type="NCBIfam" id="TIGR00244">
    <property type="entry name" value="transcriptional regulator NrdR"/>
    <property type="match status" value="1"/>
</dbReference>
<comment type="cofactor">
    <cofactor evidence="7">
        <name>Zn(2+)</name>
        <dbReference type="ChEBI" id="CHEBI:29105"/>
    </cofactor>
    <text evidence="7">Binds 1 zinc ion.</text>
</comment>
<feature type="zinc finger region" evidence="7">
    <location>
        <begin position="3"/>
        <end position="34"/>
    </location>
</feature>
<evidence type="ECO:0000259" key="8">
    <source>
        <dbReference type="PROSITE" id="PS51161"/>
    </source>
</evidence>
<dbReference type="GO" id="GO:0003677">
    <property type="term" value="F:DNA binding"/>
    <property type="evidence" value="ECO:0007669"/>
    <property type="project" value="UniProtKB-KW"/>
</dbReference>
<comment type="caution">
    <text evidence="9">The sequence shown here is derived from an EMBL/GenBank/DDBJ whole genome shotgun (WGS) entry which is preliminary data.</text>
</comment>
<dbReference type="GO" id="GO:0005524">
    <property type="term" value="F:ATP binding"/>
    <property type="evidence" value="ECO:0007669"/>
    <property type="project" value="UniProtKB-UniRule"/>
</dbReference>
<evidence type="ECO:0000256" key="5">
    <source>
        <dbReference type="ARBA" id="ARBA00023125"/>
    </source>
</evidence>
<dbReference type="AlphaFoldDB" id="A0A933IBI6"/>
<keyword evidence="7" id="KW-0479">Metal-binding</keyword>
<accession>A0A933IBI6</accession>
<dbReference type="Proteomes" id="UP000736328">
    <property type="component" value="Unassembled WGS sequence"/>
</dbReference>
<proteinExistence type="inferred from homology"/>
<evidence type="ECO:0000256" key="3">
    <source>
        <dbReference type="ARBA" id="ARBA00022840"/>
    </source>
</evidence>
<dbReference type="InterPro" id="IPR055173">
    <property type="entry name" value="NrdR-like_N"/>
</dbReference>
<evidence type="ECO:0000256" key="4">
    <source>
        <dbReference type="ARBA" id="ARBA00023015"/>
    </source>
</evidence>
<comment type="function">
    <text evidence="7">Negatively regulates transcription of bacterial ribonucleotide reductase nrd genes and operons by binding to NrdR-boxes.</text>
</comment>
<keyword evidence="2 7" id="KW-0547">Nucleotide-binding</keyword>
<organism evidence="9 10">
    <name type="scientific">candidate division TA06 bacterium</name>
    <dbReference type="NCBI Taxonomy" id="2250710"/>
    <lineage>
        <taxon>Bacteria</taxon>
        <taxon>Bacteria division TA06</taxon>
    </lineage>
</organism>